<dbReference type="InterPro" id="IPR002810">
    <property type="entry name" value="NfeD-like_C"/>
</dbReference>
<organism evidence="7 8">
    <name type="scientific">Schaalia hyovaginalis</name>
    <dbReference type="NCBI Taxonomy" id="29316"/>
    <lineage>
        <taxon>Bacteria</taxon>
        <taxon>Bacillati</taxon>
        <taxon>Actinomycetota</taxon>
        <taxon>Actinomycetes</taxon>
        <taxon>Actinomycetales</taxon>
        <taxon>Actinomycetaceae</taxon>
        <taxon>Schaalia</taxon>
    </lineage>
</organism>
<dbReference type="GO" id="GO:0008233">
    <property type="term" value="F:peptidase activity"/>
    <property type="evidence" value="ECO:0007669"/>
    <property type="project" value="UniProtKB-KW"/>
</dbReference>
<dbReference type="InterPro" id="IPR012340">
    <property type="entry name" value="NA-bd_OB-fold"/>
</dbReference>
<keyword evidence="7" id="KW-0378">Hydrolase</keyword>
<dbReference type="GO" id="GO:0005886">
    <property type="term" value="C:plasma membrane"/>
    <property type="evidence" value="ECO:0007669"/>
    <property type="project" value="TreeGrafter"/>
</dbReference>
<keyword evidence="2 5" id="KW-0812">Transmembrane</keyword>
<evidence type="ECO:0000256" key="1">
    <source>
        <dbReference type="ARBA" id="ARBA00004141"/>
    </source>
</evidence>
<protein>
    <submittedName>
        <fullName evidence="7">Membrane protein implicated in regulation of membrane protease activity</fullName>
    </submittedName>
</protein>
<accession>A0A923E600</accession>
<sequence>MGHAMWWLAGAVVLGIIEVGTVDFVFLMLALGALGAGAASALGAGFAIEVAVFSLVAVLGLLLGRPWIKARLAASTPDVRTNVHALVGARAVVLAETDAHDGRIRLEGEVWSARTEGPPLAQGAQVRVLAIDGATALVEASDDGSEPSKGRHP</sequence>
<dbReference type="AlphaFoldDB" id="A0A923E600"/>
<dbReference type="InterPro" id="IPR052165">
    <property type="entry name" value="Membrane_assoc_protease"/>
</dbReference>
<evidence type="ECO:0000256" key="4">
    <source>
        <dbReference type="ARBA" id="ARBA00023136"/>
    </source>
</evidence>
<name>A0A923E600_9ACTO</name>
<keyword evidence="4 5" id="KW-0472">Membrane</keyword>
<dbReference type="PANTHER" id="PTHR33507:SF3">
    <property type="entry name" value="INNER MEMBRANE PROTEIN YBBJ"/>
    <property type="match status" value="1"/>
</dbReference>
<dbReference type="GO" id="GO:0006508">
    <property type="term" value="P:proteolysis"/>
    <property type="evidence" value="ECO:0007669"/>
    <property type="project" value="UniProtKB-KW"/>
</dbReference>
<keyword evidence="7" id="KW-0645">Protease</keyword>
<evidence type="ECO:0000259" key="6">
    <source>
        <dbReference type="Pfam" id="PF01957"/>
    </source>
</evidence>
<dbReference type="Gene3D" id="2.40.50.140">
    <property type="entry name" value="Nucleic acid-binding proteins"/>
    <property type="match status" value="1"/>
</dbReference>
<feature type="transmembrane region" description="Helical" evidence="5">
    <location>
        <begin position="41"/>
        <end position="63"/>
    </location>
</feature>
<comment type="subcellular location">
    <subcellularLocation>
        <location evidence="1">Membrane</location>
        <topology evidence="1">Multi-pass membrane protein</topology>
    </subcellularLocation>
</comment>
<evidence type="ECO:0000256" key="5">
    <source>
        <dbReference type="SAM" id="Phobius"/>
    </source>
</evidence>
<evidence type="ECO:0000313" key="7">
    <source>
        <dbReference type="EMBL" id="MBB6334765.1"/>
    </source>
</evidence>
<reference evidence="7" key="1">
    <citation type="submission" date="2020-08" db="EMBL/GenBank/DDBJ databases">
        <title>Sequencing the genomes of 1000 actinobacteria strains.</title>
        <authorList>
            <person name="Klenk H.-P."/>
        </authorList>
    </citation>
    <scope>NUCLEOTIDE SEQUENCE</scope>
    <source>
        <strain evidence="7">DSM 10695</strain>
    </source>
</reference>
<evidence type="ECO:0000256" key="3">
    <source>
        <dbReference type="ARBA" id="ARBA00022989"/>
    </source>
</evidence>
<feature type="domain" description="NfeD-like C-terminal" evidence="6">
    <location>
        <begin position="84"/>
        <end position="139"/>
    </location>
</feature>
<gene>
    <name evidence="7" type="ORF">HD592_001330</name>
</gene>
<evidence type="ECO:0000256" key="2">
    <source>
        <dbReference type="ARBA" id="ARBA00022692"/>
    </source>
</evidence>
<feature type="transmembrane region" description="Helical" evidence="5">
    <location>
        <begin position="7"/>
        <end position="35"/>
    </location>
</feature>
<keyword evidence="8" id="KW-1185">Reference proteome</keyword>
<dbReference type="SUPFAM" id="SSF141322">
    <property type="entry name" value="NfeD domain-like"/>
    <property type="match status" value="1"/>
</dbReference>
<dbReference type="Pfam" id="PF01957">
    <property type="entry name" value="NfeD"/>
    <property type="match status" value="1"/>
</dbReference>
<proteinExistence type="predicted"/>
<dbReference type="EMBL" id="JACHMK010000001">
    <property type="protein sequence ID" value="MBB6334765.1"/>
    <property type="molecule type" value="Genomic_DNA"/>
</dbReference>
<dbReference type="Proteomes" id="UP000617426">
    <property type="component" value="Unassembled WGS sequence"/>
</dbReference>
<dbReference type="RefSeq" id="WP_246429997.1">
    <property type="nucleotide sequence ID" value="NZ_JACHMK010000001.1"/>
</dbReference>
<keyword evidence="3 5" id="KW-1133">Transmembrane helix</keyword>
<evidence type="ECO:0000313" key="8">
    <source>
        <dbReference type="Proteomes" id="UP000617426"/>
    </source>
</evidence>
<comment type="caution">
    <text evidence="7">The sequence shown here is derived from an EMBL/GenBank/DDBJ whole genome shotgun (WGS) entry which is preliminary data.</text>
</comment>
<dbReference type="PANTHER" id="PTHR33507">
    <property type="entry name" value="INNER MEMBRANE PROTEIN YBBJ"/>
    <property type="match status" value="1"/>
</dbReference>